<dbReference type="PANTHER" id="PTHR22952">
    <property type="entry name" value="CAMP-RESPONSE ELEMENT BINDING PROTEIN-RELATED"/>
    <property type="match status" value="1"/>
</dbReference>
<dbReference type="GO" id="GO:0045893">
    <property type="term" value="P:positive regulation of DNA-templated transcription"/>
    <property type="evidence" value="ECO:0007669"/>
    <property type="project" value="InterPro"/>
</dbReference>
<accession>A0A1E5RFR0</accession>
<dbReference type="PROSITE" id="PS50217">
    <property type="entry name" value="BZIP"/>
    <property type="match status" value="1"/>
</dbReference>
<feature type="domain" description="BZIP" evidence="5">
    <location>
        <begin position="176"/>
        <end position="220"/>
    </location>
</feature>
<feature type="compositionally biased region" description="Basic and acidic residues" evidence="4">
    <location>
        <begin position="165"/>
        <end position="185"/>
    </location>
</feature>
<dbReference type="OrthoDB" id="3972958at2759"/>
<evidence type="ECO:0000313" key="6">
    <source>
        <dbReference type="EMBL" id="OEJ85741.1"/>
    </source>
</evidence>
<dbReference type="Proteomes" id="UP000095605">
    <property type="component" value="Unassembled WGS sequence"/>
</dbReference>
<evidence type="ECO:0000256" key="1">
    <source>
        <dbReference type="ARBA" id="ARBA00004123"/>
    </source>
</evidence>
<reference evidence="7" key="1">
    <citation type="journal article" date="2016" name="Genome Announc.">
        <title>Genome sequences of three species of Hanseniaspora isolated from spontaneous wine fermentations.</title>
        <authorList>
            <person name="Sternes P.R."/>
            <person name="Lee D."/>
            <person name="Kutyna D.R."/>
            <person name="Borneman A.R."/>
        </authorList>
    </citation>
    <scope>NUCLEOTIDE SEQUENCE [LARGE SCALE GENOMIC DNA]</scope>
    <source>
        <strain evidence="7">AWRI3578</strain>
    </source>
</reference>
<dbReference type="PANTHER" id="PTHR22952:SF175">
    <property type="entry name" value="PROTEIN ABSCISIC ACID-INSENSITIVE 5"/>
    <property type="match status" value="1"/>
</dbReference>
<dbReference type="PROSITE" id="PS00036">
    <property type="entry name" value="BZIP_BASIC"/>
    <property type="match status" value="1"/>
</dbReference>
<dbReference type="EMBL" id="LPNL01000005">
    <property type="protein sequence ID" value="OEJ85741.1"/>
    <property type="molecule type" value="Genomic_DNA"/>
</dbReference>
<feature type="compositionally biased region" description="Low complexity" evidence="4">
    <location>
        <begin position="119"/>
        <end position="132"/>
    </location>
</feature>
<dbReference type="SUPFAM" id="SSF57959">
    <property type="entry name" value="Leucine zipper domain"/>
    <property type="match status" value="1"/>
</dbReference>
<dbReference type="CDD" id="cd12193">
    <property type="entry name" value="bZIP_GCN4"/>
    <property type="match status" value="1"/>
</dbReference>
<evidence type="ECO:0000256" key="4">
    <source>
        <dbReference type="SAM" id="MobiDB-lite"/>
    </source>
</evidence>
<sequence>MLNEQAAFDETFNDFPEINFSVNPMEIFPQTEDTMGLPNKFSLFDAMVMNSDFNINMDDIQIDSLDARCSTSDSSAYSPYSDVNTAVSSNSSKIDLEEMSRLFVMPEAKAKKVSKPRCSSRASTSSSTSSSSIKTLAEEKSGMLKKLNLTPYQVKPRKQALSEIDTSKIADPVEAKRAKNTESARRSRARKMQRMQELELKVSQLLEENELLKQKLAKYE</sequence>
<proteinExistence type="predicted"/>
<dbReference type="InterPro" id="IPR004827">
    <property type="entry name" value="bZIP"/>
</dbReference>
<keyword evidence="7" id="KW-1185">Reference proteome</keyword>
<evidence type="ECO:0000256" key="3">
    <source>
        <dbReference type="ARBA" id="ARBA00023242"/>
    </source>
</evidence>
<dbReference type="InterPro" id="IPR046347">
    <property type="entry name" value="bZIP_sf"/>
</dbReference>
<gene>
    <name evidence="6" type="ORF">AWRI3578_g2386</name>
</gene>
<keyword evidence="2" id="KW-0238">DNA-binding</keyword>
<feature type="region of interest" description="Disordered" evidence="4">
    <location>
        <begin position="156"/>
        <end position="194"/>
    </location>
</feature>
<comment type="caution">
    <text evidence="6">The sequence shown here is derived from an EMBL/GenBank/DDBJ whole genome shotgun (WGS) entry which is preliminary data.</text>
</comment>
<protein>
    <recommendedName>
        <fullName evidence="5">BZIP domain-containing protein</fullName>
    </recommendedName>
</protein>
<evidence type="ECO:0000259" key="5">
    <source>
        <dbReference type="PROSITE" id="PS50217"/>
    </source>
</evidence>
<dbReference type="AlphaFoldDB" id="A0A1E5RFR0"/>
<dbReference type="Gene3D" id="3.30.160.60">
    <property type="entry name" value="Classic Zinc Finger"/>
    <property type="match status" value="1"/>
</dbReference>
<evidence type="ECO:0000313" key="7">
    <source>
        <dbReference type="Proteomes" id="UP000095605"/>
    </source>
</evidence>
<dbReference type="InterPro" id="IPR043452">
    <property type="entry name" value="BZIP46-like"/>
</dbReference>
<organism evidence="6 7">
    <name type="scientific">Hanseniaspora opuntiae</name>
    <dbReference type="NCBI Taxonomy" id="211096"/>
    <lineage>
        <taxon>Eukaryota</taxon>
        <taxon>Fungi</taxon>
        <taxon>Dikarya</taxon>
        <taxon>Ascomycota</taxon>
        <taxon>Saccharomycotina</taxon>
        <taxon>Saccharomycetes</taxon>
        <taxon>Saccharomycodales</taxon>
        <taxon>Saccharomycodaceae</taxon>
        <taxon>Hanseniaspora</taxon>
    </lineage>
</organism>
<feature type="region of interest" description="Disordered" evidence="4">
    <location>
        <begin position="113"/>
        <end position="135"/>
    </location>
</feature>
<dbReference type="Pfam" id="PF07716">
    <property type="entry name" value="bZIP_2"/>
    <property type="match status" value="1"/>
</dbReference>
<comment type="subcellular location">
    <subcellularLocation>
        <location evidence="1">Nucleus</location>
    </subcellularLocation>
</comment>
<keyword evidence="3" id="KW-0539">Nucleus</keyword>
<evidence type="ECO:0000256" key="2">
    <source>
        <dbReference type="ARBA" id="ARBA00023125"/>
    </source>
</evidence>
<dbReference type="GO" id="GO:0003700">
    <property type="term" value="F:DNA-binding transcription factor activity"/>
    <property type="evidence" value="ECO:0007669"/>
    <property type="project" value="InterPro"/>
</dbReference>
<dbReference type="GO" id="GO:0005634">
    <property type="term" value="C:nucleus"/>
    <property type="evidence" value="ECO:0007669"/>
    <property type="project" value="UniProtKB-SubCell"/>
</dbReference>
<dbReference type="GO" id="GO:0003677">
    <property type="term" value="F:DNA binding"/>
    <property type="evidence" value="ECO:0007669"/>
    <property type="project" value="UniProtKB-KW"/>
</dbReference>
<name>A0A1E5RFR0_9ASCO</name>